<reference evidence="2" key="1">
    <citation type="submission" date="2018-05" db="EMBL/GenBank/DDBJ databases">
        <authorList>
            <person name="Lanie J.A."/>
            <person name="Ng W.-L."/>
            <person name="Kazmierczak K.M."/>
            <person name="Andrzejewski T.M."/>
            <person name="Davidsen T.M."/>
            <person name="Wayne K.J."/>
            <person name="Tettelin H."/>
            <person name="Glass J.I."/>
            <person name="Rusch D."/>
            <person name="Podicherti R."/>
            <person name="Tsui H.-C.T."/>
            <person name="Winkler M.E."/>
        </authorList>
    </citation>
    <scope>NUCLEOTIDE SEQUENCE</scope>
</reference>
<dbReference type="CDD" id="cd05782">
    <property type="entry name" value="DNA_polB_like1_exo"/>
    <property type="match status" value="1"/>
</dbReference>
<feature type="domain" description="Predicted 3'-5' exonuclease PolB-like" evidence="1">
    <location>
        <begin position="45"/>
        <end position="238"/>
    </location>
</feature>
<accession>A0A381RTC1</accession>
<organism evidence="2">
    <name type="scientific">marine metagenome</name>
    <dbReference type="NCBI Taxonomy" id="408172"/>
    <lineage>
        <taxon>unclassified sequences</taxon>
        <taxon>metagenomes</taxon>
        <taxon>ecological metagenomes</taxon>
    </lineage>
</organism>
<evidence type="ECO:0000313" key="2">
    <source>
        <dbReference type="EMBL" id="SUZ94454.1"/>
    </source>
</evidence>
<dbReference type="EMBL" id="UINC01002236">
    <property type="protein sequence ID" value="SUZ94454.1"/>
    <property type="molecule type" value="Genomic_DNA"/>
</dbReference>
<dbReference type="InterPro" id="IPR012337">
    <property type="entry name" value="RNaseH-like_sf"/>
</dbReference>
<dbReference type="GO" id="GO:0003676">
    <property type="term" value="F:nucleic acid binding"/>
    <property type="evidence" value="ECO:0007669"/>
    <property type="project" value="InterPro"/>
</dbReference>
<dbReference type="AlphaFoldDB" id="A0A381RTC1"/>
<proteinExistence type="predicted"/>
<dbReference type="Pfam" id="PF10108">
    <property type="entry name" value="DNA_pol_B_exo2"/>
    <property type="match status" value="1"/>
</dbReference>
<dbReference type="SUPFAM" id="SSF53098">
    <property type="entry name" value="Ribonuclease H-like"/>
    <property type="match status" value="1"/>
</dbReference>
<name>A0A381RTC1_9ZZZZ</name>
<gene>
    <name evidence="2" type="ORF">METZ01_LOCUS47308</name>
</gene>
<protein>
    <recommendedName>
        <fullName evidence="1">Predicted 3'-5' exonuclease PolB-like domain-containing protein</fullName>
    </recommendedName>
</protein>
<dbReference type="InterPro" id="IPR036397">
    <property type="entry name" value="RNaseH_sf"/>
</dbReference>
<sequence length="240" mass="27420">MNYLVFDIETIPDLDYGKQFLNLDGLDEADIGRSMFFHQLQKTGTEFLPLNLHKVIAISVLTDSGGTLEIASLGKKQSSERSLIQLFYDLVDTNENCLVTWNGLLFDLPVLNYRALFNGVDASSYWQNELWHIDLKDVLANHNPKGQGSLDAVAKGLHLPGKITASGDQVWDLYLEDKVEEIRNYCDLDVLNTYLIFIHYQAMIGRISKEEHSTKIHQLKKQLSNTEKQHFQSFLAAWEQ</sequence>
<dbReference type="InterPro" id="IPR019288">
    <property type="entry name" value="3'-5'_exonuclease_PolB-like"/>
</dbReference>
<dbReference type="Gene3D" id="3.30.420.10">
    <property type="entry name" value="Ribonuclease H-like superfamily/Ribonuclease H"/>
    <property type="match status" value="1"/>
</dbReference>
<evidence type="ECO:0000259" key="1">
    <source>
        <dbReference type="Pfam" id="PF10108"/>
    </source>
</evidence>